<feature type="domain" description="Peripheral subunit-binding (PSBD)" evidence="11">
    <location>
        <begin position="319"/>
        <end position="356"/>
    </location>
</feature>
<feature type="domain" description="Lipoyl-binding" evidence="10">
    <location>
        <begin position="102"/>
        <end position="175"/>
    </location>
</feature>
<accession>A0AAJ3HQK4</accession>
<keyword evidence="5 9" id="KW-0450">Lipoyl</keyword>
<gene>
    <name evidence="12" type="ORF">M997_2801</name>
</gene>
<dbReference type="GO" id="GO:0005737">
    <property type="term" value="C:cytoplasm"/>
    <property type="evidence" value="ECO:0007669"/>
    <property type="project" value="TreeGrafter"/>
</dbReference>
<evidence type="ECO:0000256" key="3">
    <source>
        <dbReference type="ARBA" id="ARBA00022679"/>
    </source>
</evidence>
<evidence type="ECO:0000259" key="11">
    <source>
        <dbReference type="PROSITE" id="PS51826"/>
    </source>
</evidence>
<dbReference type="NCBIfam" id="TIGR01348">
    <property type="entry name" value="PDHac_trf_long"/>
    <property type="match status" value="1"/>
</dbReference>
<evidence type="ECO:0000256" key="5">
    <source>
        <dbReference type="ARBA" id="ARBA00022823"/>
    </source>
</evidence>
<dbReference type="InterPro" id="IPR050743">
    <property type="entry name" value="2-oxoacid_DH_E2_comp"/>
</dbReference>
<dbReference type="InterPro" id="IPR004167">
    <property type="entry name" value="PSBD"/>
</dbReference>
<evidence type="ECO:0000256" key="9">
    <source>
        <dbReference type="RuleBase" id="RU361137"/>
    </source>
</evidence>
<evidence type="ECO:0000259" key="10">
    <source>
        <dbReference type="PROSITE" id="PS50968"/>
    </source>
</evidence>
<comment type="similarity">
    <text evidence="1 9">Belongs to the 2-oxoacid dehydrogenase family.</text>
</comment>
<dbReference type="FunFam" id="2.40.50.100:FF:000009">
    <property type="entry name" value="Acetyltransferase component of pyruvate dehydrogenase complex"/>
    <property type="match status" value="3"/>
</dbReference>
<dbReference type="SUPFAM" id="SSF52777">
    <property type="entry name" value="CoA-dependent acyltransferases"/>
    <property type="match status" value="1"/>
</dbReference>
<organism evidence="12 13">
    <name type="scientific">Proteus hauseri ATCC 700826</name>
    <dbReference type="NCBI Taxonomy" id="1354271"/>
    <lineage>
        <taxon>Bacteria</taxon>
        <taxon>Pseudomonadati</taxon>
        <taxon>Pseudomonadota</taxon>
        <taxon>Gammaproteobacteria</taxon>
        <taxon>Enterobacterales</taxon>
        <taxon>Morganellaceae</taxon>
        <taxon>Proteus</taxon>
    </lineage>
</organism>
<feature type="domain" description="Lipoyl-binding" evidence="10">
    <location>
        <begin position="201"/>
        <end position="274"/>
    </location>
</feature>
<evidence type="ECO:0000256" key="1">
    <source>
        <dbReference type="ARBA" id="ARBA00007317"/>
    </source>
</evidence>
<dbReference type="SUPFAM" id="SSF51230">
    <property type="entry name" value="Single hybrid motif"/>
    <property type="match status" value="3"/>
</dbReference>
<dbReference type="FunFam" id="3.30.559.10:FF:000004">
    <property type="entry name" value="Acetyltransferase component of pyruvate dehydrogenase complex"/>
    <property type="match status" value="1"/>
</dbReference>
<dbReference type="RefSeq" id="WP_064720717.1">
    <property type="nucleotide sequence ID" value="NZ_LXEV01000031.1"/>
</dbReference>
<evidence type="ECO:0000256" key="4">
    <source>
        <dbReference type="ARBA" id="ARBA00022737"/>
    </source>
</evidence>
<dbReference type="SUPFAM" id="SSF47005">
    <property type="entry name" value="Peripheral subunit-binding domain of 2-oxo acid dehydrogenase complex"/>
    <property type="match status" value="1"/>
</dbReference>
<keyword evidence="6 9" id="KW-0012">Acyltransferase</keyword>
<keyword evidence="13" id="KW-1185">Reference proteome</keyword>
<dbReference type="InterPro" id="IPR003016">
    <property type="entry name" value="2-oxoA_DH_lipoyl-BS"/>
</dbReference>
<dbReference type="Pfam" id="PF02817">
    <property type="entry name" value="E3_binding"/>
    <property type="match status" value="1"/>
</dbReference>
<dbReference type="GO" id="GO:0006086">
    <property type="term" value="P:pyruvate decarboxylation to acetyl-CoA"/>
    <property type="evidence" value="ECO:0007669"/>
    <property type="project" value="UniProtKB-UniRule"/>
</dbReference>
<evidence type="ECO:0000256" key="6">
    <source>
        <dbReference type="ARBA" id="ARBA00023315"/>
    </source>
</evidence>
<protein>
    <recommendedName>
        <fullName evidence="9">Acetyltransferase component of pyruvate dehydrogenase complex</fullName>
        <ecNumber evidence="9">2.3.1.12</ecNumber>
    </recommendedName>
</protein>
<evidence type="ECO:0000256" key="7">
    <source>
        <dbReference type="ARBA" id="ARBA00025211"/>
    </source>
</evidence>
<dbReference type="InterPro" id="IPR000089">
    <property type="entry name" value="Biotin_lipoyl"/>
</dbReference>
<dbReference type="PANTHER" id="PTHR43178:SF2">
    <property type="entry name" value="DIHYDROLIPOYLLYSINE-RESIDUE ACETYLTRANSFERASE COMPONENT OF PYRUVATE DEHYDROGENASE COMPLEX"/>
    <property type="match status" value="1"/>
</dbReference>
<dbReference type="GO" id="GO:0045254">
    <property type="term" value="C:pyruvate dehydrogenase complex"/>
    <property type="evidence" value="ECO:0007669"/>
    <property type="project" value="UniProtKB-UniRule"/>
</dbReference>
<dbReference type="GO" id="GO:0004742">
    <property type="term" value="F:dihydrolipoyllysine-residue acetyltransferase activity"/>
    <property type="evidence" value="ECO:0007669"/>
    <property type="project" value="UniProtKB-UniRule"/>
</dbReference>
<dbReference type="Gene3D" id="2.40.50.100">
    <property type="match status" value="3"/>
</dbReference>
<dbReference type="CDD" id="cd06849">
    <property type="entry name" value="lipoyl_domain"/>
    <property type="match status" value="3"/>
</dbReference>
<keyword evidence="4" id="KW-0677">Repeat</keyword>
<sequence length="621" mass="65277">MSIEIKVPDIGADEVEVTEVMVKVGDRIEEEQSLITVEGDKASMEVPSPQAGVVKEIKIAVGDKVQTGSLIMIFEAEDSAQAAPAQAAAPAPAAAPAAAAALKEVHVPDIGGDEVEVTEVMVKVGDSVAEEQSLITVEGDKASMEVPAPFAGVVKEIKIATGDKVNTGSLIMVFEVAGAAAPAPSAAAPAPAASAPAASAVKEVNVPDIGGDEVEVTEVMVKVGDTISEEQSLITVEGDKASMEVPAPFAGVVKEIKIAVGDKVKTGSLIMTFEVAGAAPVAQAAPAPVAAPAASTPAPAKAAAPAAKEEFVENDAYVHATPVIRRLAREFGVNLAKVKGTGRKGRILREDVQSYVKELIKRAESAPANAGGGLPGMLPWPKIDFSKFGEIEEVELSRIQKISGANLSRNWVMIPHVNLFDEADITEVEEFRKQQNKEAEKKKLDVKITPLVFVMKAAAKALADMPRFNSSISEDGQKLILKKYINIGIAVDTPNGLVVPVFKDVNKKGIIELSYELAEVSKKARAGKLTAADMQGGCFTISSLGGIGTTGFAPIVNAPEVAIMGLSRSSMKPVWNGKEFVPRLILPMSLSFDHRVIDGADGARFITLINQYMSDLRRLVM</sequence>
<dbReference type="PROSITE" id="PS00189">
    <property type="entry name" value="LIPOYL"/>
    <property type="match status" value="3"/>
</dbReference>
<dbReference type="Pfam" id="PF00364">
    <property type="entry name" value="Biotin_lipoyl"/>
    <property type="match status" value="3"/>
</dbReference>
<dbReference type="FunFam" id="4.10.320.10:FF:000003">
    <property type="entry name" value="Acetyltransferase component of pyruvate dehydrogenase complex"/>
    <property type="match status" value="1"/>
</dbReference>
<evidence type="ECO:0000256" key="2">
    <source>
        <dbReference type="ARBA" id="ARBA00011484"/>
    </source>
</evidence>
<keyword evidence="3 9" id="KW-0808">Transferase</keyword>
<keyword evidence="12" id="KW-0670">Pyruvate</keyword>
<comment type="catalytic activity">
    <reaction evidence="8 9">
        <text>N(6)-[(R)-dihydrolipoyl]-L-lysyl-[protein] + acetyl-CoA = N(6)-[(R)-S(8)-acetyldihydrolipoyl]-L-lysyl-[protein] + CoA</text>
        <dbReference type="Rhea" id="RHEA:17017"/>
        <dbReference type="Rhea" id="RHEA-COMP:10475"/>
        <dbReference type="Rhea" id="RHEA-COMP:10478"/>
        <dbReference type="ChEBI" id="CHEBI:57287"/>
        <dbReference type="ChEBI" id="CHEBI:57288"/>
        <dbReference type="ChEBI" id="CHEBI:83100"/>
        <dbReference type="ChEBI" id="CHEBI:83111"/>
        <dbReference type="EC" id="2.3.1.12"/>
    </reaction>
</comment>
<dbReference type="Gene3D" id="3.30.559.10">
    <property type="entry name" value="Chloramphenicol acetyltransferase-like domain"/>
    <property type="match status" value="1"/>
</dbReference>
<dbReference type="Proteomes" id="UP000078250">
    <property type="component" value="Unassembled WGS sequence"/>
</dbReference>
<dbReference type="InterPro" id="IPR023213">
    <property type="entry name" value="CAT-like_dom_sf"/>
</dbReference>
<comment type="function">
    <text evidence="7">The pyruvate dehydrogenase complex catalyzes the overall conversion of pyruvate to acetyl-CoA and CO(2). It contains multiple copies of three enzymatic components: pyruvate dehydrogenase (E1), dihydrolipoamide acetyltransferase (E2) and lipoamide dehydrogenase (E3).</text>
</comment>
<feature type="domain" description="Lipoyl-binding" evidence="10">
    <location>
        <begin position="2"/>
        <end position="75"/>
    </location>
</feature>
<dbReference type="PROSITE" id="PS51826">
    <property type="entry name" value="PSBD"/>
    <property type="match status" value="1"/>
</dbReference>
<dbReference type="EC" id="2.3.1.12" evidence="9"/>
<evidence type="ECO:0000313" key="13">
    <source>
        <dbReference type="Proteomes" id="UP000078250"/>
    </source>
</evidence>
<evidence type="ECO:0000313" key="12">
    <source>
        <dbReference type="EMBL" id="OAT45624.1"/>
    </source>
</evidence>
<dbReference type="InterPro" id="IPR036625">
    <property type="entry name" value="E3-bd_dom_sf"/>
</dbReference>
<comment type="subunit">
    <text evidence="2 9">Forms a 24-polypeptide structural core with octahedral symmetry.</text>
</comment>
<dbReference type="InterPro" id="IPR011053">
    <property type="entry name" value="Single_hybrid_motif"/>
</dbReference>
<proteinExistence type="inferred from homology"/>
<dbReference type="InterPro" id="IPR001078">
    <property type="entry name" value="2-oxoacid_DH_actylTfrase"/>
</dbReference>
<comment type="cofactor">
    <cofactor evidence="9">
        <name>(R)-lipoate</name>
        <dbReference type="ChEBI" id="CHEBI:83088"/>
    </cofactor>
    <text evidence="9">Binds 3 lipoyl cofactors covalently.</text>
</comment>
<evidence type="ECO:0000256" key="8">
    <source>
        <dbReference type="ARBA" id="ARBA00048370"/>
    </source>
</evidence>
<reference evidence="12 13" key="1">
    <citation type="submission" date="2016-04" db="EMBL/GenBank/DDBJ databases">
        <title>ATOL: Assembling a taxonomically balanced genome-scale reconstruction of the evolutionary history of the Enterobacteriaceae.</title>
        <authorList>
            <person name="Plunkett G.III."/>
            <person name="Neeno-Eckwall E.C."/>
            <person name="Glasner J.D."/>
            <person name="Perna N.T."/>
        </authorList>
    </citation>
    <scope>NUCLEOTIDE SEQUENCE [LARGE SCALE GENOMIC DNA]</scope>
    <source>
        <strain evidence="12 13">ATCC 700826</strain>
    </source>
</reference>
<dbReference type="InterPro" id="IPR006256">
    <property type="entry name" value="AcTrfase_Pyrv_DH_cplx"/>
</dbReference>
<dbReference type="PROSITE" id="PS50968">
    <property type="entry name" value="BIOTINYL_LIPOYL"/>
    <property type="match status" value="3"/>
</dbReference>
<dbReference type="Pfam" id="PF00198">
    <property type="entry name" value="2-oxoacid_dh"/>
    <property type="match status" value="1"/>
</dbReference>
<dbReference type="NCBIfam" id="NF008814">
    <property type="entry name" value="PRK11854.1"/>
    <property type="match status" value="1"/>
</dbReference>
<dbReference type="Gene3D" id="4.10.320.10">
    <property type="entry name" value="E3-binding domain"/>
    <property type="match status" value="1"/>
</dbReference>
<comment type="caution">
    <text evidence="12">The sequence shown here is derived from an EMBL/GenBank/DDBJ whole genome shotgun (WGS) entry which is preliminary data.</text>
</comment>
<name>A0AAJ3HQK4_PROHU</name>
<dbReference type="EMBL" id="LXEV01000031">
    <property type="protein sequence ID" value="OAT45624.1"/>
    <property type="molecule type" value="Genomic_DNA"/>
</dbReference>
<dbReference type="GO" id="GO:0031405">
    <property type="term" value="F:lipoic acid binding"/>
    <property type="evidence" value="ECO:0007669"/>
    <property type="project" value="TreeGrafter"/>
</dbReference>
<dbReference type="AlphaFoldDB" id="A0AAJ3HQK4"/>
<dbReference type="PANTHER" id="PTHR43178">
    <property type="entry name" value="DIHYDROLIPOAMIDE ACETYLTRANSFERASE COMPONENT OF PYRUVATE DEHYDROGENASE COMPLEX"/>
    <property type="match status" value="1"/>
</dbReference>